<accession>A0AAV3UFE2</accession>
<dbReference type="EMBL" id="BAABKX010000001">
    <property type="protein sequence ID" value="GAA5046005.1"/>
    <property type="molecule type" value="Genomic_DNA"/>
</dbReference>
<organism evidence="1 2">
    <name type="scientific">Haladaptatus pallidirubidus</name>
    <dbReference type="NCBI Taxonomy" id="1008152"/>
    <lineage>
        <taxon>Archaea</taxon>
        <taxon>Methanobacteriati</taxon>
        <taxon>Methanobacteriota</taxon>
        <taxon>Stenosarchaea group</taxon>
        <taxon>Halobacteria</taxon>
        <taxon>Halobacteriales</taxon>
        <taxon>Haladaptataceae</taxon>
        <taxon>Haladaptatus</taxon>
    </lineage>
</organism>
<comment type="caution">
    <text evidence="1">The sequence shown here is derived from an EMBL/GenBank/DDBJ whole genome shotgun (WGS) entry which is preliminary data.</text>
</comment>
<dbReference type="Proteomes" id="UP001501729">
    <property type="component" value="Unassembled WGS sequence"/>
</dbReference>
<sequence length="60" mass="6486">MTTAVMTVLMVMMTRKPSAVAAETIPDGRVSVLFCVPDADRESETGASLFKMLAYGNLFI</sequence>
<keyword evidence="2" id="KW-1185">Reference proteome</keyword>
<evidence type="ECO:0000313" key="1">
    <source>
        <dbReference type="EMBL" id="GAA5046005.1"/>
    </source>
</evidence>
<proteinExistence type="predicted"/>
<reference evidence="1 2" key="1">
    <citation type="journal article" date="2019" name="Int. J. Syst. Evol. Microbiol.">
        <title>The Global Catalogue of Microorganisms (GCM) 10K type strain sequencing project: providing services to taxonomists for standard genome sequencing and annotation.</title>
        <authorList>
            <consortium name="The Broad Institute Genomics Platform"/>
            <consortium name="The Broad Institute Genome Sequencing Center for Infectious Disease"/>
            <person name="Wu L."/>
            <person name="Ma J."/>
        </authorList>
    </citation>
    <scope>NUCLEOTIDE SEQUENCE [LARGE SCALE GENOMIC DNA]</scope>
    <source>
        <strain evidence="1 2">JCM 17504</strain>
    </source>
</reference>
<gene>
    <name evidence="1" type="ORF">GCM10025751_14690</name>
</gene>
<dbReference type="AlphaFoldDB" id="A0AAV3UFE2"/>
<name>A0AAV3UFE2_9EURY</name>
<evidence type="ECO:0000313" key="2">
    <source>
        <dbReference type="Proteomes" id="UP001501729"/>
    </source>
</evidence>
<protein>
    <submittedName>
        <fullName evidence="1">Uncharacterized protein</fullName>
    </submittedName>
</protein>